<sequence length="291" mass="33881">MEYDPRIKLDVFKAPTTYRTDYQKFIPHKREYYSWPKDRSEPPSKPQKEFVREDPETFQKWKRNVYIPFNLFIEPRPIIDTHPEKAYLKLETPVDKGKEEAIKTRPRLYISPAVSMDDIPSAEMRHLLCEYMYTTDWKKAAKEAAQGVTNRPISTSTWESGGDPIALHTDLYPPLPEGWRKKGKAWDGKQRRGRVDPTQMFWLHKDPEVKCGACVNPFKGVVPQETKDKIAHLIKHDKLRLAHDYPIPLYDGYQPGLSRGVPLSKVDLPVTHPFLSTSQAITQRYADDKEM</sequence>
<organism evidence="1 2">
    <name type="scientific">Ignelater luminosus</name>
    <name type="common">Cucubano</name>
    <name type="synonym">Pyrophorus luminosus</name>
    <dbReference type="NCBI Taxonomy" id="2038154"/>
    <lineage>
        <taxon>Eukaryota</taxon>
        <taxon>Metazoa</taxon>
        <taxon>Ecdysozoa</taxon>
        <taxon>Arthropoda</taxon>
        <taxon>Hexapoda</taxon>
        <taxon>Insecta</taxon>
        <taxon>Pterygota</taxon>
        <taxon>Neoptera</taxon>
        <taxon>Endopterygota</taxon>
        <taxon>Coleoptera</taxon>
        <taxon>Polyphaga</taxon>
        <taxon>Elateriformia</taxon>
        <taxon>Elateroidea</taxon>
        <taxon>Elateridae</taxon>
        <taxon>Agrypninae</taxon>
        <taxon>Pyrophorini</taxon>
        <taxon>Ignelater</taxon>
    </lineage>
</organism>
<accession>A0A8K0D3A8</accession>
<dbReference type="Proteomes" id="UP000801492">
    <property type="component" value="Unassembled WGS sequence"/>
</dbReference>
<evidence type="ECO:0000313" key="1">
    <source>
        <dbReference type="EMBL" id="KAF2897169.1"/>
    </source>
</evidence>
<dbReference type="AlphaFoldDB" id="A0A8K0D3A8"/>
<proteinExistence type="predicted"/>
<dbReference type="OrthoDB" id="6572538at2759"/>
<comment type="caution">
    <text evidence="1">The sequence shown here is derived from an EMBL/GenBank/DDBJ whole genome shotgun (WGS) entry which is preliminary data.</text>
</comment>
<dbReference type="EMBL" id="VTPC01004427">
    <property type="protein sequence ID" value="KAF2897169.1"/>
    <property type="molecule type" value="Genomic_DNA"/>
</dbReference>
<name>A0A8K0D3A8_IGNLU</name>
<protein>
    <submittedName>
        <fullName evidence="1">Uncharacterized protein</fullName>
    </submittedName>
</protein>
<gene>
    <name evidence="1" type="ORF">ILUMI_08997</name>
</gene>
<keyword evidence="2" id="KW-1185">Reference proteome</keyword>
<evidence type="ECO:0000313" key="2">
    <source>
        <dbReference type="Proteomes" id="UP000801492"/>
    </source>
</evidence>
<reference evidence="1" key="1">
    <citation type="submission" date="2019-08" db="EMBL/GenBank/DDBJ databases">
        <title>The genome of the North American firefly Photinus pyralis.</title>
        <authorList>
            <consortium name="Photinus pyralis genome working group"/>
            <person name="Fallon T.R."/>
            <person name="Sander Lower S.E."/>
            <person name="Weng J.-K."/>
        </authorList>
    </citation>
    <scope>NUCLEOTIDE SEQUENCE</scope>
    <source>
        <strain evidence="1">TRF0915ILg1</strain>
        <tissue evidence="1">Whole body</tissue>
    </source>
</reference>